<keyword evidence="8 20" id="KW-0732">Signal</keyword>
<dbReference type="GO" id="GO:0004531">
    <property type="term" value="F:deoxyribonuclease II activity"/>
    <property type="evidence" value="ECO:0007669"/>
    <property type="project" value="UniProtKB-EC"/>
</dbReference>
<keyword evidence="13" id="KW-0458">Lysosome</keyword>
<keyword evidence="12" id="KW-0325">Glycoprotein</keyword>
<feature type="compositionally biased region" description="Basic residues" evidence="19">
    <location>
        <begin position="394"/>
        <end position="408"/>
    </location>
</feature>
<evidence type="ECO:0000313" key="22">
    <source>
        <dbReference type="RefSeq" id="XP_018520057.2"/>
    </source>
</evidence>
<feature type="region of interest" description="Disordered" evidence="19">
    <location>
        <begin position="389"/>
        <end position="408"/>
    </location>
</feature>
<protein>
    <recommendedName>
        <fullName evidence="14">Deoxyribonuclease-2-alpha</fullName>
        <ecNumber evidence="4">3.1.22.1</ecNumber>
    </recommendedName>
    <alternativeName>
        <fullName evidence="15">Acid DNase</fullName>
    </alternativeName>
    <alternativeName>
        <fullName evidence="17">Deoxyribonuclease II alpha</fullName>
    </alternativeName>
    <alternativeName>
        <fullName evidence="16">Lysosomal DNase II</fullName>
    </alternativeName>
</protein>
<feature type="signal peptide" evidence="20">
    <location>
        <begin position="1"/>
        <end position="17"/>
    </location>
</feature>
<evidence type="ECO:0000256" key="9">
    <source>
        <dbReference type="ARBA" id="ARBA00022759"/>
    </source>
</evidence>
<keyword evidence="9" id="KW-0255">Endonuclease</keyword>
<evidence type="ECO:0000256" key="8">
    <source>
        <dbReference type="ARBA" id="ARBA00022729"/>
    </source>
</evidence>
<evidence type="ECO:0000256" key="12">
    <source>
        <dbReference type="ARBA" id="ARBA00023180"/>
    </source>
</evidence>
<evidence type="ECO:0000256" key="14">
    <source>
        <dbReference type="ARBA" id="ARBA00039868"/>
    </source>
</evidence>
<evidence type="ECO:0000256" key="4">
    <source>
        <dbReference type="ARBA" id="ARBA00012036"/>
    </source>
</evidence>
<dbReference type="PANTHER" id="PTHR10858:SF9">
    <property type="entry name" value="DEOXYRIBONUCLEASE-2-ALPHA"/>
    <property type="match status" value="1"/>
</dbReference>
<evidence type="ECO:0000256" key="5">
    <source>
        <dbReference type="ARBA" id="ARBA00022473"/>
    </source>
</evidence>
<evidence type="ECO:0000256" key="7">
    <source>
        <dbReference type="ARBA" id="ARBA00022722"/>
    </source>
</evidence>
<keyword evidence="7" id="KW-0540">Nuclease</keyword>
<dbReference type="AlphaFoldDB" id="A0AAJ7LDS8"/>
<evidence type="ECO:0000256" key="11">
    <source>
        <dbReference type="ARBA" id="ARBA00023157"/>
    </source>
</evidence>
<feature type="region of interest" description="Disordered" evidence="19">
    <location>
        <begin position="233"/>
        <end position="262"/>
    </location>
</feature>
<keyword evidence="11" id="KW-1015">Disulfide bond</keyword>
<feature type="compositionally biased region" description="Basic and acidic residues" evidence="19">
    <location>
        <begin position="233"/>
        <end position="248"/>
    </location>
</feature>
<evidence type="ECO:0000256" key="16">
    <source>
        <dbReference type="ARBA" id="ARBA00041918"/>
    </source>
</evidence>
<comment type="function">
    <text evidence="18">Hydrolyzes DNA under acidic conditions with a preference for double-stranded DNA. Plays a major role in the clearance of nucleic acids generated through apoptosis, hence preventing autoinflammation. Necessary for proper fetal development and for definitive erythropoiesis in fetal liver and bone marrow, where it degrades nuclear DNA expelled from erythroid precursor cells.</text>
</comment>
<reference evidence="22" key="1">
    <citation type="submission" date="2025-08" db="UniProtKB">
        <authorList>
            <consortium name="RefSeq"/>
        </authorList>
    </citation>
    <scope>IDENTIFICATION</scope>
    <source>
        <tissue evidence="22">Brain</tissue>
    </source>
</reference>
<sequence length="408" mass="46112">MWRFVLAVSLLCCSSDASVTCKDENEGQVDWFILYKAPKQKDKRTGLEYIYIGPDAHGKVTKRTGTDIKDVLGNTLEPILKSVRKMPEDFGFISYSDQPPGCSADNQKFGHSKGVVMVDKTTAVWLLHSTPQFPFRRDQNKFWPPSGAKNAQTFICVKFPSEPANIEHIGKHLQSIRAFPFDHYIPDGFYKELKELKDVVNWNKLDPPGVLQPLIKKGDVEFYSIAKKQAVKEKGKPGSGQDSDKMEVEESDEPMVDCSKDGSPMEIDEDPAGGDLYVGDLYVSIAKEVKSHVNVQTWHSDTEGDISYCKGPENVYNIKSVQIKDLGEWSPGNDHSKWCVDENKLWTCIADVNRAKTQFLRYGGALCIKDKNIAEIFMSFKKETESCKDAEERKKKKKQKVKKKLPPL</sequence>
<feature type="chain" id="PRO_5042525540" description="Deoxyribonuclease-2-alpha" evidence="20">
    <location>
        <begin position="18"/>
        <end position="408"/>
    </location>
</feature>
<dbReference type="Proteomes" id="UP000694890">
    <property type="component" value="Linkage group LG9"/>
</dbReference>
<gene>
    <name evidence="22" type="primary">LOC108875545</name>
</gene>
<evidence type="ECO:0000256" key="20">
    <source>
        <dbReference type="SAM" id="SignalP"/>
    </source>
</evidence>
<dbReference type="GO" id="GO:0005764">
    <property type="term" value="C:lysosome"/>
    <property type="evidence" value="ECO:0007669"/>
    <property type="project" value="UniProtKB-SubCell"/>
</dbReference>
<dbReference type="InterPro" id="IPR004947">
    <property type="entry name" value="DNase_II"/>
</dbReference>
<name>A0AAJ7LDS8_LATCA</name>
<comment type="similarity">
    <text evidence="3">Belongs to the DNase II family.</text>
</comment>
<evidence type="ECO:0000256" key="15">
    <source>
        <dbReference type="ARBA" id="ARBA00041393"/>
    </source>
</evidence>
<evidence type="ECO:0000256" key="6">
    <source>
        <dbReference type="ARBA" id="ARBA00022703"/>
    </source>
</evidence>
<proteinExistence type="inferred from homology"/>
<organism evidence="21 22">
    <name type="scientific">Lates calcarifer</name>
    <name type="common">Barramundi</name>
    <name type="synonym">Holocentrus calcarifer</name>
    <dbReference type="NCBI Taxonomy" id="8187"/>
    <lineage>
        <taxon>Eukaryota</taxon>
        <taxon>Metazoa</taxon>
        <taxon>Chordata</taxon>
        <taxon>Craniata</taxon>
        <taxon>Vertebrata</taxon>
        <taxon>Euteleostomi</taxon>
        <taxon>Actinopterygii</taxon>
        <taxon>Neopterygii</taxon>
        <taxon>Teleostei</taxon>
        <taxon>Neoteleostei</taxon>
        <taxon>Acanthomorphata</taxon>
        <taxon>Carangaria</taxon>
        <taxon>Carangaria incertae sedis</taxon>
        <taxon>Centropomidae</taxon>
        <taxon>Lates</taxon>
    </lineage>
</organism>
<dbReference type="RefSeq" id="XP_018520057.2">
    <property type="nucleotide sequence ID" value="XM_018664541.2"/>
</dbReference>
<dbReference type="CDD" id="cd09120">
    <property type="entry name" value="PLDc_DNaseII_1"/>
    <property type="match status" value="1"/>
</dbReference>
<keyword evidence="10" id="KW-0378">Hydrolase</keyword>
<comment type="subcellular location">
    <subcellularLocation>
        <location evidence="2">Lysosome</location>
    </subcellularLocation>
</comment>
<dbReference type="PANTHER" id="PTHR10858">
    <property type="entry name" value="DEOXYRIBONUCLEASE II"/>
    <property type="match status" value="1"/>
</dbReference>
<dbReference type="Pfam" id="PF03265">
    <property type="entry name" value="DNase_II"/>
    <property type="match status" value="2"/>
</dbReference>
<dbReference type="GeneID" id="108875545"/>
<keyword evidence="6" id="KW-0053">Apoptosis</keyword>
<dbReference type="KEGG" id="lcf:108875545"/>
<evidence type="ECO:0000256" key="18">
    <source>
        <dbReference type="ARBA" id="ARBA00045381"/>
    </source>
</evidence>
<keyword evidence="5" id="KW-0217">Developmental protein</keyword>
<evidence type="ECO:0000256" key="19">
    <source>
        <dbReference type="SAM" id="MobiDB-lite"/>
    </source>
</evidence>
<comment type="catalytic activity">
    <reaction evidence="1">
        <text>Endonucleolytic cleavage to nucleoside 3'-phosphates and 3'-phosphooligonucleotide end-products.</text>
        <dbReference type="EC" id="3.1.22.1"/>
    </reaction>
</comment>
<evidence type="ECO:0000256" key="2">
    <source>
        <dbReference type="ARBA" id="ARBA00004371"/>
    </source>
</evidence>
<evidence type="ECO:0000256" key="17">
    <source>
        <dbReference type="ARBA" id="ARBA00043033"/>
    </source>
</evidence>
<evidence type="ECO:0000256" key="3">
    <source>
        <dbReference type="ARBA" id="ARBA00007527"/>
    </source>
</evidence>
<evidence type="ECO:0000313" key="21">
    <source>
        <dbReference type="Proteomes" id="UP000694890"/>
    </source>
</evidence>
<evidence type="ECO:0000256" key="13">
    <source>
        <dbReference type="ARBA" id="ARBA00023228"/>
    </source>
</evidence>
<evidence type="ECO:0000256" key="10">
    <source>
        <dbReference type="ARBA" id="ARBA00022801"/>
    </source>
</evidence>
<accession>A0AAJ7LDS8</accession>
<evidence type="ECO:0000256" key="1">
    <source>
        <dbReference type="ARBA" id="ARBA00000447"/>
    </source>
</evidence>
<dbReference type="GO" id="GO:0006309">
    <property type="term" value="P:apoptotic DNA fragmentation"/>
    <property type="evidence" value="ECO:0007669"/>
    <property type="project" value="TreeGrafter"/>
</dbReference>
<dbReference type="EC" id="3.1.22.1" evidence="4"/>